<name>A0A8D7ZTR4_CULPI</name>
<dbReference type="AlphaFoldDB" id="A0A8D7ZTR4"/>
<organism evidence="1">
    <name type="scientific">Culex pipiens</name>
    <name type="common">House mosquito</name>
    <dbReference type="NCBI Taxonomy" id="7175"/>
    <lineage>
        <taxon>Eukaryota</taxon>
        <taxon>Metazoa</taxon>
        <taxon>Ecdysozoa</taxon>
        <taxon>Arthropoda</taxon>
        <taxon>Hexapoda</taxon>
        <taxon>Insecta</taxon>
        <taxon>Pterygota</taxon>
        <taxon>Neoptera</taxon>
        <taxon>Endopterygota</taxon>
        <taxon>Diptera</taxon>
        <taxon>Nematocera</taxon>
        <taxon>Culicoidea</taxon>
        <taxon>Culicidae</taxon>
        <taxon>Culicinae</taxon>
        <taxon>Culicini</taxon>
        <taxon>Culex</taxon>
        <taxon>Culex</taxon>
    </lineage>
</organism>
<evidence type="ECO:0000313" key="1">
    <source>
        <dbReference type="EMBL" id="CAG6444286.1"/>
    </source>
</evidence>
<reference evidence="1" key="1">
    <citation type="submission" date="2021-05" db="EMBL/GenBank/DDBJ databases">
        <authorList>
            <person name="Alioto T."/>
            <person name="Alioto T."/>
            <person name="Gomez Garrido J."/>
        </authorList>
    </citation>
    <scope>NUCLEOTIDE SEQUENCE</scope>
</reference>
<accession>A0A8D7ZTR4</accession>
<protein>
    <submittedName>
        <fullName evidence="1">(northern house mosquito) hypothetical protein</fullName>
    </submittedName>
</protein>
<proteinExistence type="predicted"/>
<sequence length="113" mass="12294">MLIVPCLSSLSTYGAVLYAAFEASQYPSSSNFLASAGMTHLLFLIFRTITSCSRNTNHRCNCSSGNSVSQPSFSSQSFCIISFAFVTTGPKKPSGQRAFQFPRARSSLWADFP</sequence>
<dbReference type="EMBL" id="HBUE01002519">
    <property type="protein sequence ID" value="CAG6444286.1"/>
    <property type="molecule type" value="Transcribed_RNA"/>
</dbReference>